<feature type="transmembrane region" description="Helical" evidence="5">
    <location>
        <begin position="105"/>
        <end position="126"/>
    </location>
</feature>
<evidence type="ECO:0000256" key="4">
    <source>
        <dbReference type="ARBA" id="ARBA00023136"/>
    </source>
</evidence>
<dbReference type="SUPFAM" id="SSF103473">
    <property type="entry name" value="MFS general substrate transporter"/>
    <property type="match status" value="1"/>
</dbReference>
<dbReference type="AlphaFoldDB" id="A0ABD2BXG0"/>
<evidence type="ECO:0000256" key="1">
    <source>
        <dbReference type="ARBA" id="ARBA00004141"/>
    </source>
</evidence>
<proteinExistence type="predicted"/>
<dbReference type="Pfam" id="PF00083">
    <property type="entry name" value="Sugar_tr"/>
    <property type="match status" value="1"/>
</dbReference>
<gene>
    <name evidence="6" type="ORF">V1477_012424</name>
</gene>
<evidence type="ECO:0000256" key="5">
    <source>
        <dbReference type="SAM" id="Phobius"/>
    </source>
</evidence>
<organism evidence="6 7">
    <name type="scientific">Vespula maculifrons</name>
    <name type="common">Eastern yellow jacket</name>
    <name type="synonym">Wasp</name>
    <dbReference type="NCBI Taxonomy" id="7453"/>
    <lineage>
        <taxon>Eukaryota</taxon>
        <taxon>Metazoa</taxon>
        <taxon>Ecdysozoa</taxon>
        <taxon>Arthropoda</taxon>
        <taxon>Hexapoda</taxon>
        <taxon>Insecta</taxon>
        <taxon>Pterygota</taxon>
        <taxon>Neoptera</taxon>
        <taxon>Endopterygota</taxon>
        <taxon>Hymenoptera</taxon>
        <taxon>Apocrita</taxon>
        <taxon>Aculeata</taxon>
        <taxon>Vespoidea</taxon>
        <taxon>Vespidae</taxon>
        <taxon>Vespinae</taxon>
        <taxon>Vespula</taxon>
    </lineage>
</organism>
<dbReference type="Gene3D" id="1.20.1250.20">
    <property type="entry name" value="MFS general substrate transporter like domains"/>
    <property type="match status" value="1"/>
</dbReference>
<evidence type="ECO:0000256" key="3">
    <source>
        <dbReference type="ARBA" id="ARBA00022989"/>
    </source>
</evidence>
<dbReference type="InterPro" id="IPR005828">
    <property type="entry name" value="MFS_sugar_transport-like"/>
</dbReference>
<evidence type="ECO:0000313" key="7">
    <source>
        <dbReference type="Proteomes" id="UP001607303"/>
    </source>
</evidence>
<keyword evidence="4 5" id="KW-0472">Membrane</keyword>
<keyword evidence="2 5" id="KW-0812">Transmembrane</keyword>
<name>A0ABD2BXG0_VESMC</name>
<dbReference type="GO" id="GO:0016020">
    <property type="term" value="C:membrane"/>
    <property type="evidence" value="ECO:0007669"/>
    <property type="project" value="UniProtKB-SubCell"/>
</dbReference>
<keyword evidence="3 5" id="KW-1133">Transmembrane helix</keyword>
<comment type="subcellular location">
    <subcellularLocation>
        <location evidence="1">Membrane</location>
        <topology evidence="1">Multi-pass membrane protein</topology>
    </subcellularLocation>
</comment>
<feature type="transmembrane region" description="Helical" evidence="5">
    <location>
        <begin position="70"/>
        <end position="93"/>
    </location>
</feature>
<dbReference type="PANTHER" id="PTHR24064">
    <property type="entry name" value="SOLUTE CARRIER FAMILY 22 MEMBER"/>
    <property type="match status" value="1"/>
</dbReference>
<protein>
    <submittedName>
        <fullName evidence="6">Solute carrier family 22 member 5-like isoform X1</fullName>
    </submittedName>
</protein>
<dbReference type="InterPro" id="IPR036259">
    <property type="entry name" value="MFS_trans_sf"/>
</dbReference>
<reference evidence="6 7" key="1">
    <citation type="journal article" date="2024" name="Ann. Entomol. Soc. Am.">
        <title>Genomic analyses of the southern and eastern yellowjacket wasps (Hymenoptera: Vespidae) reveal evolutionary signatures of social life.</title>
        <authorList>
            <person name="Catto M.A."/>
            <person name="Caine P.B."/>
            <person name="Orr S.E."/>
            <person name="Hunt B.G."/>
            <person name="Goodisman M.A.D."/>
        </authorList>
    </citation>
    <scope>NUCLEOTIDE SEQUENCE [LARGE SCALE GENOMIC DNA]</scope>
    <source>
        <strain evidence="6">232</strain>
        <tissue evidence="6">Head and thorax</tissue>
    </source>
</reference>
<evidence type="ECO:0000256" key="2">
    <source>
        <dbReference type="ARBA" id="ARBA00022692"/>
    </source>
</evidence>
<accession>A0ABD2BXG0</accession>
<comment type="caution">
    <text evidence="6">The sequence shown here is derived from an EMBL/GenBank/DDBJ whole genome shotgun (WGS) entry which is preliminary data.</text>
</comment>
<dbReference type="Proteomes" id="UP001607303">
    <property type="component" value="Unassembled WGS sequence"/>
</dbReference>
<keyword evidence="7" id="KW-1185">Reference proteome</keyword>
<sequence length="159" mass="18212">MSFSRWLMANGKSEEVERIYRKMAEMNGLEISDETIRIFKELNVIEPANKESLDQKTNEKRPIEQVLHSSIIMIRLLICSFCWLTNTFIYYGLSLNSVAFAGDKYVNFILVAVVEIPAHFLTWLLTDYIGRKATLSGSFIFSGLFCLAIQFIPSGIKLE</sequence>
<feature type="transmembrane region" description="Helical" evidence="5">
    <location>
        <begin position="133"/>
        <end position="152"/>
    </location>
</feature>
<evidence type="ECO:0000313" key="6">
    <source>
        <dbReference type="EMBL" id="KAL2737468.1"/>
    </source>
</evidence>
<dbReference type="EMBL" id="JAYRBN010000065">
    <property type="protein sequence ID" value="KAL2737468.1"/>
    <property type="molecule type" value="Genomic_DNA"/>
</dbReference>